<evidence type="ECO:0000313" key="1">
    <source>
        <dbReference type="EMBL" id="MBX55413.1"/>
    </source>
</evidence>
<dbReference type="EMBL" id="GGEC01074929">
    <property type="protein sequence ID" value="MBX55413.1"/>
    <property type="molecule type" value="Transcribed_RNA"/>
</dbReference>
<protein>
    <submittedName>
        <fullName evidence="1">Uncharacterized protein</fullName>
    </submittedName>
</protein>
<name>A0A2P2PKZ8_RHIMU</name>
<reference evidence="1" key="1">
    <citation type="submission" date="2018-02" db="EMBL/GenBank/DDBJ databases">
        <title>Rhizophora mucronata_Transcriptome.</title>
        <authorList>
            <person name="Meera S.P."/>
            <person name="Sreeshan A."/>
            <person name="Augustine A."/>
        </authorList>
    </citation>
    <scope>NUCLEOTIDE SEQUENCE</scope>
    <source>
        <tissue evidence="1">Leaf</tissue>
    </source>
</reference>
<accession>A0A2P2PKZ8</accession>
<organism evidence="1">
    <name type="scientific">Rhizophora mucronata</name>
    <name type="common">Asiatic mangrove</name>
    <dbReference type="NCBI Taxonomy" id="61149"/>
    <lineage>
        <taxon>Eukaryota</taxon>
        <taxon>Viridiplantae</taxon>
        <taxon>Streptophyta</taxon>
        <taxon>Embryophyta</taxon>
        <taxon>Tracheophyta</taxon>
        <taxon>Spermatophyta</taxon>
        <taxon>Magnoliopsida</taxon>
        <taxon>eudicotyledons</taxon>
        <taxon>Gunneridae</taxon>
        <taxon>Pentapetalae</taxon>
        <taxon>rosids</taxon>
        <taxon>fabids</taxon>
        <taxon>Malpighiales</taxon>
        <taxon>Rhizophoraceae</taxon>
        <taxon>Rhizophora</taxon>
    </lineage>
</organism>
<dbReference type="AlphaFoldDB" id="A0A2P2PKZ8"/>
<sequence length="24" mass="2849">MELSELVGNKLKIFNPKCKSFYFI</sequence>
<proteinExistence type="predicted"/>